<dbReference type="PROSITE" id="PS50110">
    <property type="entry name" value="RESPONSE_REGULATORY"/>
    <property type="match status" value="1"/>
</dbReference>
<dbReference type="Proteomes" id="UP000219914">
    <property type="component" value="Unassembled WGS sequence"/>
</dbReference>
<dbReference type="InterPro" id="IPR050595">
    <property type="entry name" value="Bact_response_regulator"/>
</dbReference>
<keyword evidence="1 4" id="KW-0597">Phosphoprotein</keyword>
<dbReference type="SMART" id="SM00448">
    <property type="entry name" value="REC"/>
    <property type="match status" value="1"/>
</dbReference>
<accession>A0ABX4JGQ2</accession>
<proteinExistence type="predicted"/>
<dbReference type="Pfam" id="PF00072">
    <property type="entry name" value="Response_reg"/>
    <property type="match status" value="1"/>
</dbReference>
<evidence type="ECO:0000259" key="5">
    <source>
        <dbReference type="PROSITE" id="PS50110"/>
    </source>
</evidence>
<dbReference type="InterPro" id="IPR011006">
    <property type="entry name" value="CheY-like_superfamily"/>
</dbReference>
<evidence type="ECO:0000313" key="6">
    <source>
        <dbReference type="EMBL" id="PDT19119.1"/>
    </source>
</evidence>
<name>A0ABX4JGQ2_9HYPH</name>
<keyword evidence="2" id="KW-0805">Transcription regulation</keyword>
<gene>
    <name evidence="6" type="ORF">CO674_34905</name>
</gene>
<comment type="caution">
    <text evidence="6">The sequence shown here is derived from an EMBL/GenBank/DDBJ whole genome shotgun (WGS) entry which is preliminary data.</text>
</comment>
<dbReference type="PANTHER" id="PTHR44591">
    <property type="entry name" value="STRESS RESPONSE REGULATOR PROTEIN 1"/>
    <property type="match status" value="1"/>
</dbReference>
<evidence type="ECO:0000256" key="3">
    <source>
        <dbReference type="ARBA" id="ARBA00023163"/>
    </source>
</evidence>
<keyword evidence="3" id="KW-0804">Transcription</keyword>
<sequence>MKHKVLIVEDEPFLRMKTVDLVEAAGFEAFEAGNVSEAIVILEATPGIRILFTDIDMPGSMDGLMLAAAVRDRWPPIQIIVVSGKQKPSARDMPDHSIFFPKPYDTKKVTDQLQKWRHRNSAHGTCASTTKFICRPILT</sequence>
<feature type="domain" description="Response regulatory" evidence="5">
    <location>
        <begin position="4"/>
        <end position="117"/>
    </location>
</feature>
<reference evidence="6 7" key="1">
    <citation type="submission" date="2017-09" db="EMBL/GenBank/DDBJ databases">
        <title>Comparative genomics of rhizobia isolated from Phaseolus vulgaris in China.</title>
        <authorList>
            <person name="Tong W."/>
        </authorList>
    </citation>
    <scope>NUCLEOTIDE SEQUENCE [LARGE SCALE GENOMIC DNA]</scope>
    <source>
        <strain evidence="6 7">FH14</strain>
    </source>
</reference>
<protein>
    <submittedName>
        <fullName evidence="6">Response regulator</fullName>
    </submittedName>
</protein>
<evidence type="ECO:0000256" key="2">
    <source>
        <dbReference type="ARBA" id="ARBA00023015"/>
    </source>
</evidence>
<dbReference type="InterPro" id="IPR001789">
    <property type="entry name" value="Sig_transdc_resp-reg_receiver"/>
</dbReference>
<feature type="modified residue" description="4-aspartylphosphate" evidence="4">
    <location>
        <position position="54"/>
    </location>
</feature>
<evidence type="ECO:0000256" key="4">
    <source>
        <dbReference type="PROSITE-ProRule" id="PRU00169"/>
    </source>
</evidence>
<dbReference type="RefSeq" id="WP_052272668.1">
    <property type="nucleotide sequence ID" value="NZ_LODW01000101.1"/>
</dbReference>
<dbReference type="SUPFAM" id="SSF52172">
    <property type="entry name" value="CheY-like"/>
    <property type="match status" value="1"/>
</dbReference>
<dbReference type="Gene3D" id="3.40.50.2300">
    <property type="match status" value="1"/>
</dbReference>
<evidence type="ECO:0000256" key="1">
    <source>
        <dbReference type="ARBA" id="ARBA00022553"/>
    </source>
</evidence>
<dbReference type="EMBL" id="NWSY01000068">
    <property type="protein sequence ID" value="PDT19119.1"/>
    <property type="molecule type" value="Genomic_DNA"/>
</dbReference>
<evidence type="ECO:0000313" key="7">
    <source>
        <dbReference type="Proteomes" id="UP000219914"/>
    </source>
</evidence>
<dbReference type="PANTHER" id="PTHR44591:SF3">
    <property type="entry name" value="RESPONSE REGULATORY DOMAIN-CONTAINING PROTEIN"/>
    <property type="match status" value="1"/>
</dbReference>
<organism evidence="6 7">
    <name type="scientific">Rhizobium hidalgonense</name>
    <dbReference type="NCBI Taxonomy" id="1538159"/>
    <lineage>
        <taxon>Bacteria</taxon>
        <taxon>Pseudomonadati</taxon>
        <taxon>Pseudomonadota</taxon>
        <taxon>Alphaproteobacteria</taxon>
        <taxon>Hyphomicrobiales</taxon>
        <taxon>Rhizobiaceae</taxon>
        <taxon>Rhizobium/Agrobacterium group</taxon>
        <taxon>Rhizobium</taxon>
    </lineage>
</organism>
<keyword evidence="7" id="KW-1185">Reference proteome</keyword>